<feature type="non-terminal residue" evidence="1">
    <location>
        <position position="50"/>
    </location>
</feature>
<dbReference type="Proteomes" id="UP000485058">
    <property type="component" value="Unassembled WGS sequence"/>
</dbReference>
<feature type="non-terminal residue" evidence="1">
    <location>
        <position position="1"/>
    </location>
</feature>
<evidence type="ECO:0000313" key="1">
    <source>
        <dbReference type="EMBL" id="GFH21069.1"/>
    </source>
</evidence>
<sequence length="50" mass="5434">MDAPKLAVWRSVASAARIVVCCPHCGVLPAVWPVLYVGQGVASWLVWKNK</sequence>
<proteinExistence type="predicted"/>
<reference evidence="1 2" key="1">
    <citation type="submission" date="2020-02" db="EMBL/GenBank/DDBJ databases">
        <title>Draft genome sequence of Haematococcus lacustris strain NIES-144.</title>
        <authorList>
            <person name="Morimoto D."/>
            <person name="Nakagawa S."/>
            <person name="Yoshida T."/>
            <person name="Sawayama S."/>
        </authorList>
    </citation>
    <scope>NUCLEOTIDE SEQUENCE [LARGE SCALE GENOMIC DNA]</scope>
    <source>
        <strain evidence="1 2">NIES-144</strain>
    </source>
</reference>
<keyword evidence="2" id="KW-1185">Reference proteome</keyword>
<gene>
    <name evidence="1" type="ORF">HaLaN_18304</name>
</gene>
<accession>A0A699ZN60</accession>
<comment type="caution">
    <text evidence="1">The sequence shown here is derived from an EMBL/GenBank/DDBJ whole genome shotgun (WGS) entry which is preliminary data.</text>
</comment>
<dbReference type="EMBL" id="BLLF01001756">
    <property type="protein sequence ID" value="GFH21069.1"/>
    <property type="molecule type" value="Genomic_DNA"/>
</dbReference>
<name>A0A699ZN60_HAELA</name>
<evidence type="ECO:0000313" key="2">
    <source>
        <dbReference type="Proteomes" id="UP000485058"/>
    </source>
</evidence>
<dbReference type="AlphaFoldDB" id="A0A699ZN60"/>
<organism evidence="1 2">
    <name type="scientific">Haematococcus lacustris</name>
    <name type="common">Green alga</name>
    <name type="synonym">Haematococcus pluvialis</name>
    <dbReference type="NCBI Taxonomy" id="44745"/>
    <lineage>
        <taxon>Eukaryota</taxon>
        <taxon>Viridiplantae</taxon>
        <taxon>Chlorophyta</taxon>
        <taxon>core chlorophytes</taxon>
        <taxon>Chlorophyceae</taxon>
        <taxon>CS clade</taxon>
        <taxon>Chlamydomonadales</taxon>
        <taxon>Haematococcaceae</taxon>
        <taxon>Haematococcus</taxon>
    </lineage>
</organism>
<protein>
    <submittedName>
        <fullName evidence="1">Uncharacterized protein</fullName>
    </submittedName>
</protein>